<dbReference type="SFLD" id="SFLDG01017">
    <property type="entry name" value="Polyprenyl_Transferase_Like"/>
    <property type="match status" value="1"/>
</dbReference>
<reference evidence="8" key="1">
    <citation type="submission" date="2023-07" db="EMBL/GenBank/DDBJ databases">
        <title>30 novel species of actinomycetes from the DSMZ collection.</title>
        <authorList>
            <person name="Nouioui I."/>
        </authorList>
    </citation>
    <scope>NUCLEOTIDE SEQUENCE [LARGE SCALE GENOMIC DNA]</scope>
    <source>
        <strain evidence="8">DSM 42041</strain>
    </source>
</reference>
<dbReference type="PANTHER" id="PTHR12001">
    <property type="entry name" value="GERANYLGERANYL PYROPHOSPHATE SYNTHASE"/>
    <property type="match status" value="1"/>
</dbReference>
<evidence type="ECO:0000256" key="6">
    <source>
        <dbReference type="RuleBase" id="RU004466"/>
    </source>
</evidence>
<comment type="caution">
    <text evidence="7">The sequence shown here is derived from an EMBL/GenBank/DDBJ whole genome shotgun (WGS) entry which is preliminary data.</text>
</comment>
<evidence type="ECO:0000256" key="2">
    <source>
        <dbReference type="ARBA" id="ARBA00006706"/>
    </source>
</evidence>
<gene>
    <name evidence="7" type="ORF">RM572_06035</name>
</gene>
<comment type="similarity">
    <text evidence="2 6">Belongs to the FPP/GGPP synthase family.</text>
</comment>
<proteinExistence type="inferred from homology"/>
<comment type="cofactor">
    <cofactor evidence="1">
        <name>Mg(2+)</name>
        <dbReference type="ChEBI" id="CHEBI:18420"/>
    </cofactor>
</comment>
<dbReference type="CDD" id="cd00685">
    <property type="entry name" value="Trans_IPPS_HT"/>
    <property type="match status" value="1"/>
</dbReference>
<protein>
    <submittedName>
        <fullName evidence="7">Polyprenyl synthetase family protein</fullName>
    </submittedName>
</protein>
<dbReference type="EMBL" id="JAVREQ010000003">
    <property type="protein sequence ID" value="MDT0378339.1"/>
    <property type="molecule type" value="Genomic_DNA"/>
</dbReference>
<evidence type="ECO:0000256" key="4">
    <source>
        <dbReference type="ARBA" id="ARBA00022723"/>
    </source>
</evidence>
<keyword evidence="8" id="KW-1185">Reference proteome</keyword>
<keyword evidence="4" id="KW-0479">Metal-binding</keyword>
<evidence type="ECO:0000313" key="8">
    <source>
        <dbReference type="Proteomes" id="UP001183414"/>
    </source>
</evidence>
<dbReference type="InterPro" id="IPR033749">
    <property type="entry name" value="Polyprenyl_synt_CS"/>
</dbReference>
<sequence length="363" mass="38841">MEALLASWLEDRVVEAASLDEVFCDEVARPVADFVLRGGKRLRASFLWWGWRAAGGPGREPEARGALKAAASLELLQALALIHDDVMDRSETRRGRPALHVDFAARHRGAGMNGSPEVFGTSGAVLAGDLALMWAEDLFAEATRERAAPRGEDVGWRAMRAEMVAGQYLDLRTQAVGAFSPESALRVAALKTAAYTVRRPLGMGAALAGASTHTRRCLEAAGHSAGLAFQLRDDLDGVFGDPAATGKPAGEDVREGKATHLAALAWQRAEAREDHQALEVMRRVFADSHLGAEALQEYRHALVRVGARDAVTERIEALVKHATTELAGARLDSDAAQRLVDLVHAATRVVPGAPGAATDRRST</sequence>
<dbReference type="RefSeq" id="WP_311672239.1">
    <property type="nucleotide sequence ID" value="NZ_JAVREQ010000003.1"/>
</dbReference>
<organism evidence="7 8">
    <name type="scientific">Streptomyces hazeniae</name>
    <dbReference type="NCBI Taxonomy" id="3075538"/>
    <lineage>
        <taxon>Bacteria</taxon>
        <taxon>Bacillati</taxon>
        <taxon>Actinomycetota</taxon>
        <taxon>Actinomycetes</taxon>
        <taxon>Kitasatosporales</taxon>
        <taxon>Streptomycetaceae</taxon>
        <taxon>Streptomyces</taxon>
    </lineage>
</organism>
<evidence type="ECO:0000256" key="5">
    <source>
        <dbReference type="ARBA" id="ARBA00022842"/>
    </source>
</evidence>
<dbReference type="Proteomes" id="UP001183414">
    <property type="component" value="Unassembled WGS sequence"/>
</dbReference>
<evidence type="ECO:0000313" key="7">
    <source>
        <dbReference type="EMBL" id="MDT0378339.1"/>
    </source>
</evidence>
<accession>A0ABU2NMX7</accession>
<name>A0ABU2NMX7_9ACTN</name>
<dbReference type="PROSITE" id="PS00723">
    <property type="entry name" value="POLYPRENYL_SYNTHASE_1"/>
    <property type="match status" value="1"/>
</dbReference>
<dbReference type="SUPFAM" id="SSF48576">
    <property type="entry name" value="Terpenoid synthases"/>
    <property type="match status" value="1"/>
</dbReference>
<keyword evidence="5" id="KW-0460">Magnesium</keyword>
<dbReference type="InterPro" id="IPR008949">
    <property type="entry name" value="Isoprenoid_synthase_dom_sf"/>
</dbReference>
<evidence type="ECO:0000256" key="1">
    <source>
        <dbReference type="ARBA" id="ARBA00001946"/>
    </source>
</evidence>
<keyword evidence="3 6" id="KW-0808">Transferase</keyword>
<dbReference type="PANTHER" id="PTHR12001:SF85">
    <property type="entry name" value="SHORT CHAIN ISOPRENYL DIPHOSPHATE SYNTHASE"/>
    <property type="match status" value="1"/>
</dbReference>
<dbReference type="InterPro" id="IPR000092">
    <property type="entry name" value="Polyprenyl_synt"/>
</dbReference>
<dbReference type="Gene3D" id="1.10.600.10">
    <property type="entry name" value="Farnesyl Diphosphate Synthase"/>
    <property type="match status" value="1"/>
</dbReference>
<evidence type="ECO:0000256" key="3">
    <source>
        <dbReference type="ARBA" id="ARBA00022679"/>
    </source>
</evidence>
<dbReference type="SFLD" id="SFLDS00005">
    <property type="entry name" value="Isoprenoid_Synthase_Type_I"/>
    <property type="match status" value="1"/>
</dbReference>
<dbReference type="Pfam" id="PF00348">
    <property type="entry name" value="polyprenyl_synt"/>
    <property type="match status" value="1"/>
</dbReference>